<evidence type="ECO:0000313" key="2">
    <source>
        <dbReference type="EMBL" id="BAX96209.1"/>
    </source>
</evidence>
<dbReference type="PANTHER" id="PTHR42923">
    <property type="entry name" value="PROTOPORPHYRINOGEN OXIDASE"/>
    <property type="match status" value="1"/>
</dbReference>
<dbReference type="Proteomes" id="UP000217954">
    <property type="component" value="Chromosome"/>
</dbReference>
<reference evidence="2 3" key="2">
    <citation type="journal article" date="2017" name="Int. J. Syst. Evol. Microbiol.">
        <title>Mycobacterium stephanolepidis sp. nov., a rapidly growing species related to Mycobacterium chelonae, isolated from marine teleost fish, Stephanolepis cirrhifer.</title>
        <authorList>
            <person name="Fukano H."/>
            <person name="Wada S."/>
            <person name="Kurata O."/>
            <person name="Katayama K."/>
            <person name="Fujiwara N."/>
            <person name="Hoshino Y."/>
        </authorList>
    </citation>
    <scope>NUCLEOTIDE SEQUENCE [LARGE SCALE GENOMIC DNA]</scope>
    <source>
        <strain evidence="2 3">NJB0901</strain>
    </source>
</reference>
<dbReference type="SUPFAM" id="SSF51905">
    <property type="entry name" value="FAD/NAD(P)-binding domain"/>
    <property type="match status" value="1"/>
</dbReference>
<organism evidence="2 3">
    <name type="scientific">[Mycobacterium] stephanolepidis</name>
    <dbReference type="NCBI Taxonomy" id="1520670"/>
    <lineage>
        <taxon>Bacteria</taxon>
        <taxon>Bacillati</taxon>
        <taxon>Actinomycetota</taxon>
        <taxon>Actinomycetes</taxon>
        <taxon>Mycobacteriales</taxon>
        <taxon>Mycobacteriaceae</taxon>
        <taxon>Mycobacteroides</taxon>
    </lineage>
</organism>
<dbReference type="InterPro" id="IPR002937">
    <property type="entry name" value="Amino_oxidase"/>
</dbReference>
<sequence>MRMKSTSVECRGAADGRNRVAIFGGGPGGLSAALELAERGFDVDLYEKHDYLGGKARSETFRGTGADGRKDLPLESGPHVYWGTYQHWNDTLSRVPRGEGDGSVLDNLVNSNTTLISTLAGNGRLFSRSRLEAISQIWSWKLIPEMPRLALKLVALATSGLLRQYDQFENVTLTQYTGPVSDKGFELLAVLVGQVKVAPDLVSARETARNIQIFSGYCGTKGLGRGARHLTAITRGPADEAVYAPFGGHLEKLGVRIHTGTELLKLNADGGVVSGALVKDRAGDTQAVTADWYVLAVPQNVAPKVLSAELVEDDPQLARLDQMGEQWLGAVNLFLKGPRMPNGGTLGPWQIVAIDYGAAVPGFSEQYGDGTPMQWMSIDLQTWDYPGLLYGKTAKECSEQEFLDEILAHLAKFMPSSWGTLDRANIIRWGTSPLVRFPAGQPVTNDEPLFGAEVGTWAGQPRAVTGIDNLFIAATYARTSGGIDAMDCACEAARRSVAAIMQRTGTAGEEPFVDTYEAKGILKRLWDYDDRRYLKGLPNRFDLIRPFRDRPHRVLSSYPRDIANWPDSI</sequence>
<evidence type="ECO:0000259" key="1">
    <source>
        <dbReference type="Pfam" id="PF01593"/>
    </source>
</evidence>
<evidence type="ECO:0000313" key="3">
    <source>
        <dbReference type="Proteomes" id="UP000217954"/>
    </source>
</evidence>
<keyword evidence="3" id="KW-1185">Reference proteome</keyword>
<accession>A0A1Z4ETC7</accession>
<reference evidence="3" key="1">
    <citation type="journal article" date="2017" name="Genome Announc.">
        <title>Complete Genome Sequence of Mycobacterium stephanolepidis.</title>
        <authorList>
            <person name="Fukano H."/>
            <person name="Yoshida M."/>
            <person name="Katayama Y."/>
            <person name="Omatsu T."/>
            <person name="Mizutani T."/>
            <person name="Kurata O."/>
            <person name="Wada S."/>
            <person name="Hoshino Y."/>
        </authorList>
    </citation>
    <scope>NUCLEOTIDE SEQUENCE [LARGE SCALE GENOMIC DNA]</scope>
    <source>
        <strain evidence="3">NJB0901</strain>
    </source>
</reference>
<protein>
    <submittedName>
        <fullName evidence="2">Zeta-carotene desaturase</fullName>
    </submittedName>
</protein>
<dbReference type="Gene3D" id="3.50.50.60">
    <property type="entry name" value="FAD/NAD(P)-binding domain"/>
    <property type="match status" value="1"/>
</dbReference>
<dbReference type="PRINTS" id="PR00419">
    <property type="entry name" value="ADXRDTASE"/>
</dbReference>
<dbReference type="Pfam" id="PF01593">
    <property type="entry name" value="Amino_oxidase"/>
    <property type="match status" value="1"/>
</dbReference>
<dbReference type="AlphaFoldDB" id="A0A1Z4ETC7"/>
<dbReference type="KEGG" id="mste:MSTE_00874"/>
<dbReference type="InterPro" id="IPR036188">
    <property type="entry name" value="FAD/NAD-bd_sf"/>
</dbReference>
<dbReference type="Pfam" id="PF13450">
    <property type="entry name" value="NAD_binding_8"/>
    <property type="match status" value="1"/>
</dbReference>
<dbReference type="InterPro" id="IPR050464">
    <property type="entry name" value="Zeta_carotene_desat/Oxidored"/>
</dbReference>
<dbReference type="EMBL" id="AP018165">
    <property type="protein sequence ID" value="BAX96209.1"/>
    <property type="molecule type" value="Genomic_DNA"/>
</dbReference>
<name>A0A1Z4ETC7_9MYCO</name>
<proteinExistence type="predicted"/>
<gene>
    <name evidence="2" type="ORF">MSTE_00874</name>
</gene>
<feature type="domain" description="Amine oxidase" evidence="1">
    <location>
        <begin position="244"/>
        <end position="500"/>
    </location>
</feature>
<dbReference type="GO" id="GO:0016491">
    <property type="term" value="F:oxidoreductase activity"/>
    <property type="evidence" value="ECO:0007669"/>
    <property type="project" value="InterPro"/>
</dbReference>
<dbReference type="PANTHER" id="PTHR42923:SF46">
    <property type="entry name" value="AMINE OXIDASE"/>
    <property type="match status" value="1"/>
</dbReference>